<keyword evidence="4" id="KW-0560">Oxidoreductase</keyword>
<dbReference type="PRINTS" id="PR00420">
    <property type="entry name" value="RNGMNOXGNASE"/>
</dbReference>
<dbReference type="InterPro" id="IPR036188">
    <property type="entry name" value="FAD/NAD-bd_sf"/>
</dbReference>
<dbReference type="PANTHER" id="PTHR13789:SF215">
    <property type="entry name" value="FAD-BINDING DOMAIN-CONTAINING PROTEIN-RELATED"/>
    <property type="match status" value="1"/>
</dbReference>
<sequence length="424" mass="46494">MPLQVIVVGAGIGGLCTTVALQQAGHSVKVFEKSRFAVEVGAALLITPNGERVLSHLDFDFARARADAMHCFEVVDGITMKGLHRADLVIEGEAEGKQHKFGAPFWTVHRVDLHNELLRLTSHLDIRLAAKVVAADPEKGMIMLEDGSMHFADLVVGADGLHSVLRGEVLGNEVAARSTASGMSAFRFMLPTAVLEGDAHVRELMRVKGRGNSVLADTTCATERHMVWYTCRDGTMQNFAGIHQHTEKKEKDRDLKALMCEEFGHYHPSLSHIISLAPEVTDWPLSFHDPLPFWHRGKMVLIGDAAHPMLPFGAQGANQAIEDAGALGALFTGDTSPADIPRRLALFEDVRRLRASRVQSLSRVRLGKEREVEAQVRQYADPPGSCVPGSFEERQMHDYGFNVYVACRNVLAEKEKGGLQNGNA</sequence>
<name>A0A6A5UJ48_9PLEO</name>
<organism evidence="7 8">
    <name type="scientific">Bimuria novae-zelandiae CBS 107.79</name>
    <dbReference type="NCBI Taxonomy" id="1447943"/>
    <lineage>
        <taxon>Eukaryota</taxon>
        <taxon>Fungi</taxon>
        <taxon>Dikarya</taxon>
        <taxon>Ascomycota</taxon>
        <taxon>Pezizomycotina</taxon>
        <taxon>Dothideomycetes</taxon>
        <taxon>Pleosporomycetidae</taxon>
        <taxon>Pleosporales</taxon>
        <taxon>Massarineae</taxon>
        <taxon>Didymosphaeriaceae</taxon>
        <taxon>Bimuria</taxon>
    </lineage>
</organism>
<keyword evidence="2" id="KW-0285">Flavoprotein</keyword>
<dbReference type="OrthoDB" id="9993796at2759"/>
<dbReference type="Gene3D" id="3.50.50.60">
    <property type="entry name" value="FAD/NAD(P)-binding domain"/>
    <property type="match status" value="1"/>
</dbReference>
<evidence type="ECO:0000256" key="5">
    <source>
        <dbReference type="ARBA" id="ARBA00023033"/>
    </source>
</evidence>
<feature type="domain" description="FAD-binding" evidence="6">
    <location>
        <begin position="4"/>
        <end position="332"/>
    </location>
</feature>
<dbReference type="GO" id="GO:0004497">
    <property type="term" value="F:monooxygenase activity"/>
    <property type="evidence" value="ECO:0007669"/>
    <property type="project" value="UniProtKB-KW"/>
</dbReference>
<proteinExistence type="inferred from homology"/>
<keyword evidence="5" id="KW-0503">Monooxygenase</keyword>
<dbReference type="AlphaFoldDB" id="A0A6A5UJ48"/>
<dbReference type="InterPro" id="IPR050493">
    <property type="entry name" value="FAD-dep_Monooxygenase_BioMet"/>
</dbReference>
<evidence type="ECO:0000256" key="1">
    <source>
        <dbReference type="ARBA" id="ARBA00007992"/>
    </source>
</evidence>
<keyword evidence="3" id="KW-0274">FAD</keyword>
<dbReference type="SUPFAM" id="SSF54373">
    <property type="entry name" value="FAD-linked reductases, C-terminal domain"/>
    <property type="match status" value="1"/>
</dbReference>
<dbReference type="SUPFAM" id="SSF51905">
    <property type="entry name" value="FAD/NAD(P)-binding domain"/>
    <property type="match status" value="1"/>
</dbReference>
<evidence type="ECO:0000256" key="3">
    <source>
        <dbReference type="ARBA" id="ARBA00022827"/>
    </source>
</evidence>
<comment type="similarity">
    <text evidence="1">Belongs to the paxM FAD-dependent monooxygenase family.</text>
</comment>
<keyword evidence="8" id="KW-1185">Reference proteome</keyword>
<dbReference type="Proteomes" id="UP000800036">
    <property type="component" value="Unassembled WGS sequence"/>
</dbReference>
<evidence type="ECO:0000313" key="7">
    <source>
        <dbReference type="EMBL" id="KAF1964885.1"/>
    </source>
</evidence>
<protein>
    <submittedName>
        <fullName evidence="7">Putative salicylate hydroxylase</fullName>
    </submittedName>
</protein>
<dbReference type="InterPro" id="IPR002938">
    <property type="entry name" value="FAD-bd"/>
</dbReference>
<dbReference type="Pfam" id="PF01494">
    <property type="entry name" value="FAD_binding_3"/>
    <property type="match status" value="1"/>
</dbReference>
<evidence type="ECO:0000256" key="4">
    <source>
        <dbReference type="ARBA" id="ARBA00023002"/>
    </source>
</evidence>
<accession>A0A6A5UJ48</accession>
<dbReference type="PANTHER" id="PTHR13789">
    <property type="entry name" value="MONOOXYGENASE"/>
    <property type="match status" value="1"/>
</dbReference>
<reference evidence="7" key="1">
    <citation type="journal article" date="2020" name="Stud. Mycol.">
        <title>101 Dothideomycetes genomes: a test case for predicting lifestyles and emergence of pathogens.</title>
        <authorList>
            <person name="Haridas S."/>
            <person name="Albert R."/>
            <person name="Binder M."/>
            <person name="Bloem J."/>
            <person name="Labutti K."/>
            <person name="Salamov A."/>
            <person name="Andreopoulos B."/>
            <person name="Baker S."/>
            <person name="Barry K."/>
            <person name="Bills G."/>
            <person name="Bluhm B."/>
            <person name="Cannon C."/>
            <person name="Castanera R."/>
            <person name="Culley D."/>
            <person name="Daum C."/>
            <person name="Ezra D."/>
            <person name="Gonzalez J."/>
            <person name="Henrissat B."/>
            <person name="Kuo A."/>
            <person name="Liang C."/>
            <person name="Lipzen A."/>
            <person name="Lutzoni F."/>
            <person name="Magnuson J."/>
            <person name="Mondo S."/>
            <person name="Nolan M."/>
            <person name="Ohm R."/>
            <person name="Pangilinan J."/>
            <person name="Park H.-J."/>
            <person name="Ramirez L."/>
            <person name="Alfaro M."/>
            <person name="Sun H."/>
            <person name="Tritt A."/>
            <person name="Yoshinaga Y."/>
            <person name="Zwiers L.-H."/>
            <person name="Turgeon B."/>
            <person name="Goodwin S."/>
            <person name="Spatafora J."/>
            <person name="Crous P."/>
            <person name="Grigoriev I."/>
        </authorList>
    </citation>
    <scope>NUCLEOTIDE SEQUENCE</scope>
    <source>
        <strain evidence="7">CBS 107.79</strain>
    </source>
</reference>
<gene>
    <name evidence="7" type="ORF">BU23DRAFT_629541</name>
</gene>
<evidence type="ECO:0000313" key="8">
    <source>
        <dbReference type="Proteomes" id="UP000800036"/>
    </source>
</evidence>
<dbReference type="EMBL" id="ML976774">
    <property type="protein sequence ID" value="KAF1964885.1"/>
    <property type="molecule type" value="Genomic_DNA"/>
</dbReference>
<evidence type="ECO:0000259" key="6">
    <source>
        <dbReference type="Pfam" id="PF01494"/>
    </source>
</evidence>
<evidence type="ECO:0000256" key="2">
    <source>
        <dbReference type="ARBA" id="ARBA00022630"/>
    </source>
</evidence>
<dbReference type="GO" id="GO:0071949">
    <property type="term" value="F:FAD binding"/>
    <property type="evidence" value="ECO:0007669"/>
    <property type="project" value="InterPro"/>
</dbReference>